<evidence type="ECO:0008006" key="3">
    <source>
        <dbReference type="Google" id="ProtNLM"/>
    </source>
</evidence>
<keyword evidence="1" id="KW-0812">Transmembrane</keyword>
<name>A0A645FN53_9ZZZZ</name>
<feature type="transmembrane region" description="Helical" evidence="1">
    <location>
        <begin position="20"/>
        <end position="39"/>
    </location>
</feature>
<dbReference type="EMBL" id="VSSQ01061813">
    <property type="protein sequence ID" value="MPN15106.1"/>
    <property type="molecule type" value="Genomic_DNA"/>
</dbReference>
<keyword evidence="1" id="KW-1133">Transmembrane helix</keyword>
<organism evidence="2">
    <name type="scientific">bioreactor metagenome</name>
    <dbReference type="NCBI Taxonomy" id="1076179"/>
    <lineage>
        <taxon>unclassified sequences</taxon>
        <taxon>metagenomes</taxon>
        <taxon>ecological metagenomes</taxon>
    </lineage>
</organism>
<evidence type="ECO:0000313" key="2">
    <source>
        <dbReference type="EMBL" id="MPN15106.1"/>
    </source>
</evidence>
<gene>
    <name evidence="2" type="ORF">SDC9_162435</name>
</gene>
<protein>
    <recommendedName>
        <fullName evidence="3">Zinc transporter ZupT</fullName>
    </recommendedName>
</protein>
<accession>A0A645FN53</accession>
<proteinExistence type="predicted"/>
<comment type="caution">
    <text evidence="2">The sequence shown here is derived from an EMBL/GenBank/DDBJ whole genome shotgun (WGS) entry which is preliminary data.</text>
</comment>
<dbReference type="AlphaFoldDB" id="A0A645FN53"/>
<evidence type="ECO:0000256" key="1">
    <source>
        <dbReference type="SAM" id="Phobius"/>
    </source>
</evidence>
<keyword evidence="1" id="KW-0472">Membrane</keyword>
<sequence>MIAVVGAELLPEASMENKKLTTLGLILGFIVMMVLDVTLG</sequence>
<reference evidence="2" key="1">
    <citation type="submission" date="2019-08" db="EMBL/GenBank/DDBJ databases">
        <authorList>
            <person name="Kucharzyk K."/>
            <person name="Murdoch R.W."/>
            <person name="Higgins S."/>
            <person name="Loffler F."/>
        </authorList>
    </citation>
    <scope>NUCLEOTIDE SEQUENCE</scope>
</reference>